<dbReference type="EMBL" id="JBBNFP010000036">
    <property type="protein sequence ID" value="MEQ2487201.1"/>
    <property type="molecule type" value="Genomic_DNA"/>
</dbReference>
<name>A0ABV1FS03_9BACT</name>
<organism evidence="1 2">
    <name type="scientific">Hallella faecis</name>
    <dbReference type="NCBI Taxonomy" id="2841596"/>
    <lineage>
        <taxon>Bacteria</taxon>
        <taxon>Pseudomonadati</taxon>
        <taxon>Bacteroidota</taxon>
        <taxon>Bacteroidia</taxon>
        <taxon>Bacteroidales</taxon>
        <taxon>Prevotellaceae</taxon>
        <taxon>Hallella</taxon>
    </lineage>
</organism>
<proteinExistence type="predicted"/>
<evidence type="ECO:0000313" key="1">
    <source>
        <dbReference type="EMBL" id="MEQ2487201.1"/>
    </source>
</evidence>
<evidence type="ECO:0000313" key="2">
    <source>
        <dbReference type="Proteomes" id="UP001487296"/>
    </source>
</evidence>
<dbReference type="RefSeq" id="WP_215760275.1">
    <property type="nucleotide sequence ID" value="NZ_JAHKBE010000036.1"/>
</dbReference>
<dbReference type="Proteomes" id="UP001487296">
    <property type="component" value="Unassembled WGS sequence"/>
</dbReference>
<gene>
    <name evidence="1" type="ORF">AAAT34_09070</name>
</gene>
<sequence>MTLHIIGNGFDLAHGIASSYDDFKNYAWKHGDQYQIGLLETCYPDVNPKNGELYLWSVLERALGNLDFQAAFEASTDDIQLEDGHEGRYIAQMEDAPEFSLGMMFNAFHRVFEDWVNDIDNNVDPIPNLSHFGGGDNYLSFNYTDTLEKVYGVPRNRINYIHGRRNSNDEIIVGHHAVVNANDHLSDDPMVYEYQGYDNIAYEVNKQRKLTSDIIANNSEYWQSLGQVDNVMVYGHSLTDVDMGYFHEVAKHVKGVCEWLFSIYYYDPISRKKAVEHIDSVINELGLDVNRCSTFCM</sequence>
<accession>A0ABV1FS03</accession>
<reference evidence="1 2" key="1">
    <citation type="submission" date="2024-04" db="EMBL/GenBank/DDBJ databases">
        <title>Human intestinal bacterial collection.</title>
        <authorList>
            <person name="Pauvert C."/>
            <person name="Hitch T.C.A."/>
            <person name="Clavel T."/>
        </authorList>
    </citation>
    <scope>NUCLEOTIDE SEQUENCE [LARGE SCALE GENOMIC DNA]</scope>
    <source>
        <strain evidence="1 2">CLA-AA-H145</strain>
    </source>
</reference>
<dbReference type="Pfam" id="PF14253">
    <property type="entry name" value="AbiH"/>
    <property type="match status" value="1"/>
</dbReference>
<keyword evidence="2" id="KW-1185">Reference proteome</keyword>
<comment type="caution">
    <text evidence="1">The sequence shown here is derived from an EMBL/GenBank/DDBJ whole genome shotgun (WGS) entry which is preliminary data.</text>
</comment>
<protein>
    <submittedName>
        <fullName evidence="1">Bacteriophage abortive infection AbiH family protein</fullName>
    </submittedName>
</protein>
<dbReference type="InterPro" id="IPR025935">
    <property type="entry name" value="AbiH"/>
</dbReference>